<sequence length="618" mass="70230">MKKTALSLGILTAFMVNAQSIKTTIDLVQVKDDKVPVTMEFPKMKSGDVKFHFPKTVPGTYSVDDYGRFVEGIRFMDNKGKEIPFTKVNDNTYALKNAQNLSKVTYLVNDSFDDEMDESRHKAVFSPSGTDIEAGKVYLINTHGFIGYIDNMQDVPYQLIIQKPNDFYGTTALVDQDKSESTDTYTLANYAKVTDSPLMYTKPDYITFNAGGMDLVLGVYSPTGKYKAADFKENLEKMVVAQKKFLGDMNTNKKYAIMLYLAGAQGPQIKGFGALEHHESTSVVLPEMMPKEAIDKTLTDVVSHEFFHTVNPLKTHSEEIHYFDYADPKMSQHLWMYEGGTEYFANLFQIQEGLITRDEFLQRMSEKIANSKNYNDTMPFTVMSKNVLKDEYKDQYRNVYEKGTLLAMCLDIELRKLSNGEMGYRDMIRKLSQRFGENKPFKDDQLIDELVTVTGYPQIKDFYGKYIAGSQPTPYAQYLDMVGVEIKKQETPPIFWFIRDPQQTGYDEKDNAFVFDESSAQSAFAKSIGLKITDKIVALDGKTINVQDIQSFIAYSRTIKEGQNVTVTVLRKNGDKTDKMDLKGKAVLDKMTVETLAFKANPTPAEKKLQEQWLTGKK</sequence>
<evidence type="ECO:0000259" key="2">
    <source>
        <dbReference type="Pfam" id="PF05299"/>
    </source>
</evidence>
<protein>
    <submittedName>
        <fullName evidence="4">Peptidase M61</fullName>
    </submittedName>
</protein>
<comment type="caution">
    <text evidence="4">The sequence shown here is derived from an EMBL/GenBank/DDBJ whole genome shotgun (WGS) entry which is preliminary data.</text>
</comment>
<organism evidence="4 5">
    <name type="scientific">Chryseobacterium hagamense</name>
    <dbReference type="NCBI Taxonomy" id="395935"/>
    <lineage>
        <taxon>Bacteria</taxon>
        <taxon>Pseudomonadati</taxon>
        <taxon>Bacteroidota</taxon>
        <taxon>Flavobacteriia</taxon>
        <taxon>Flavobacteriales</taxon>
        <taxon>Weeksellaceae</taxon>
        <taxon>Chryseobacterium group</taxon>
        <taxon>Chryseobacterium</taxon>
    </lineage>
</organism>
<evidence type="ECO:0000313" key="5">
    <source>
        <dbReference type="Proteomes" id="UP000321863"/>
    </source>
</evidence>
<dbReference type="Gene3D" id="2.60.40.3650">
    <property type="match status" value="1"/>
</dbReference>
<proteinExistence type="predicted"/>
<feature type="signal peptide" evidence="1">
    <location>
        <begin position="1"/>
        <end position="18"/>
    </location>
</feature>
<dbReference type="OrthoDB" id="9778516at2"/>
<name>A0A511YHY1_9FLAO</name>
<dbReference type="SUPFAM" id="SSF50156">
    <property type="entry name" value="PDZ domain-like"/>
    <property type="match status" value="1"/>
</dbReference>
<reference evidence="4 5" key="1">
    <citation type="submission" date="2019-07" db="EMBL/GenBank/DDBJ databases">
        <title>Whole genome shotgun sequence of Chryseobacterium hagamense NBRC 105253.</title>
        <authorList>
            <person name="Hosoyama A."/>
            <person name="Uohara A."/>
            <person name="Ohji S."/>
            <person name="Ichikawa N."/>
        </authorList>
    </citation>
    <scope>NUCLEOTIDE SEQUENCE [LARGE SCALE GENOMIC DNA]</scope>
    <source>
        <strain evidence="4 5">NBRC 105253</strain>
    </source>
</reference>
<dbReference type="InterPro" id="IPR027268">
    <property type="entry name" value="Peptidase_M4/M1_CTD_sf"/>
</dbReference>
<feature type="domain" description="Peptidase M61 N-terminal" evidence="3">
    <location>
        <begin position="23"/>
        <end position="201"/>
    </location>
</feature>
<feature type="chain" id="PRO_5022243492" evidence="1">
    <location>
        <begin position="19"/>
        <end position="618"/>
    </location>
</feature>
<dbReference type="InterPro" id="IPR040756">
    <property type="entry name" value="Peptidase_M61_N"/>
</dbReference>
<dbReference type="Pfam" id="PF17899">
    <property type="entry name" value="Peptidase_M61_N"/>
    <property type="match status" value="1"/>
</dbReference>
<evidence type="ECO:0000256" key="1">
    <source>
        <dbReference type="SAM" id="SignalP"/>
    </source>
</evidence>
<dbReference type="EMBL" id="BJYJ01000001">
    <property type="protein sequence ID" value="GEN74800.1"/>
    <property type="molecule type" value="Genomic_DNA"/>
</dbReference>
<evidence type="ECO:0000259" key="3">
    <source>
        <dbReference type="Pfam" id="PF17899"/>
    </source>
</evidence>
<dbReference type="Pfam" id="PF05299">
    <property type="entry name" value="Peptidase_M61"/>
    <property type="match status" value="1"/>
</dbReference>
<dbReference type="InterPro" id="IPR036034">
    <property type="entry name" value="PDZ_sf"/>
</dbReference>
<accession>A0A511YHY1</accession>
<dbReference type="Gene3D" id="1.10.390.10">
    <property type="entry name" value="Neutral Protease Domain 2"/>
    <property type="match status" value="1"/>
</dbReference>
<dbReference type="Gene3D" id="2.30.42.10">
    <property type="match status" value="1"/>
</dbReference>
<keyword evidence="1" id="KW-0732">Signal</keyword>
<evidence type="ECO:0000313" key="4">
    <source>
        <dbReference type="EMBL" id="GEN74800.1"/>
    </source>
</evidence>
<keyword evidence="5" id="KW-1185">Reference proteome</keyword>
<dbReference type="InterPro" id="IPR007963">
    <property type="entry name" value="Peptidase_M61_catalytic"/>
</dbReference>
<dbReference type="RefSeq" id="WP_146939676.1">
    <property type="nucleotide sequence ID" value="NZ_BJYJ01000001.1"/>
</dbReference>
<dbReference type="SUPFAM" id="SSF55486">
    <property type="entry name" value="Metalloproteases ('zincins'), catalytic domain"/>
    <property type="match status" value="1"/>
</dbReference>
<dbReference type="AlphaFoldDB" id="A0A511YHY1"/>
<dbReference type="Proteomes" id="UP000321863">
    <property type="component" value="Unassembled WGS sequence"/>
</dbReference>
<feature type="domain" description="Peptidase M61 catalytic" evidence="2">
    <location>
        <begin position="299"/>
        <end position="405"/>
    </location>
</feature>
<gene>
    <name evidence="4" type="ORF">CHA01nite_05400</name>
</gene>